<name>A0A9D1WX41_9FIRM</name>
<evidence type="ECO:0000313" key="3">
    <source>
        <dbReference type="Proteomes" id="UP000886721"/>
    </source>
</evidence>
<sequence length="238" mass="27305">MKKRKKKIIVLVGIFISMLCFTGCQKQSYSNSIIEFHGEELTLGDSHADLKDKFDDFYYDTGYHTMFADSDFYDTSYDFSEVEILDIANGNPEDGTLDVTFTKDTLLEIDFQTSEANIQGLTLGTSSDEAAQVLGLDESEIASDSYHYVFFDSSNHSILHVSDADEAFLYHSLSYASLYELQQKDEYKDTFDNAQYVLRFIIEDGEIEWLQVYNLEPLKTDESLLDDLQRFDKDRLAS</sequence>
<evidence type="ECO:0000313" key="2">
    <source>
        <dbReference type="EMBL" id="HIX68527.1"/>
    </source>
</evidence>
<proteinExistence type="predicted"/>
<dbReference type="EMBL" id="DXEM01000032">
    <property type="protein sequence ID" value="HIX68527.1"/>
    <property type="molecule type" value="Genomic_DNA"/>
</dbReference>
<comment type="caution">
    <text evidence="2">The sequence shown here is derived from an EMBL/GenBank/DDBJ whole genome shotgun (WGS) entry which is preliminary data.</text>
</comment>
<evidence type="ECO:0008006" key="4">
    <source>
        <dbReference type="Google" id="ProtNLM"/>
    </source>
</evidence>
<dbReference type="AlphaFoldDB" id="A0A9D1WX41"/>
<evidence type="ECO:0000256" key="1">
    <source>
        <dbReference type="SAM" id="SignalP"/>
    </source>
</evidence>
<reference evidence="2" key="2">
    <citation type="submission" date="2021-04" db="EMBL/GenBank/DDBJ databases">
        <authorList>
            <person name="Gilroy R."/>
        </authorList>
    </citation>
    <scope>NUCLEOTIDE SEQUENCE</scope>
    <source>
        <strain evidence="2">CHK191-13928</strain>
    </source>
</reference>
<gene>
    <name evidence="2" type="ORF">H9735_10475</name>
</gene>
<feature type="signal peptide" evidence="1">
    <location>
        <begin position="1"/>
        <end position="22"/>
    </location>
</feature>
<reference evidence="2" key="1">
    <citation type="journal article" date="2021" name="PeerJ">
        <title>Extensive microbial diversity within the chicken gut microbiome revealed by metagenomics and culture.</title>
        <authorList>
            <person name="Gilroy R."/>
            <person name="Ravi A."/>
            <person name="Getino M."/>
            <person name="Pursley I."/>
            <person name="Horton D.L."/>
            <person name="Alikhan N.F."/>
            <person name="Baker D."/>
            <person name="Gharbi K."/>
            <person name="Hall N."/>
            <person name="Watson M."/>
            <person name="Adriaenssens E.M."/>
            <person name="Foster-Nyarko E."/>
            <person name="Jarju S."/>
            <person name="Secka A."/>
            <person name="Antonio M."/>
            <person name="Oren A."/>
            <person name="Chaudhuri R.R."/>
            <person name="La Ragione R."/>
            <person name="Hildebrand F."/>
            <person name="Pallen M.J."/>
        </authorList>
    </citation>
    <scope>NUCLEOTIDE SEQUENCE</scope>
    <source>
        <strain evidence="2">CHK191-13928</strain>
    </source>
</reference>
<keyword evidence="1" id="KW-0732">Signal</keyword>
<protein>
    <recommendedName>
        <fullName evidence="4">Lipoprotein</fullName>
    </recommendedName>
</protein>
<feature type="chain" id="PRO_5038876128" description="Lipoprotein" evidence="1">
    <location>
        <begin position="23"/>
        <end position="238"/>
    </location>
</feature>
<organism evidence="2 3">
    <name type="scientific">Candidatus Anaerostipes excrementavium</name>
    <dbReference type="NCBI Taxonomy" id="2838463"/>
    <lineage>
        <taxon>Bacteria</taxon>
        <taxon>Bacillati</taxon>
        <taxon>Bacillota</taxon>
        <taxon>Clostridia</taxon>
        <taxon>Lachnospirales</taxon>
        <taxon>Lachnospiraceae</taxon>
        <taxon>Anaerostipes</taxon>
    </lineage>
</organism>
<accession>A0A9D1WX41</accession>
<dbReference type="Proteomes" id="UP000886721">
    <property type="component" value="Unassembled WGS sequence"/>
</dbReference>